<dbReference type="PANTHER" id="PTHR31672">
    <property type="entry name" value="BNACNNG10540D PROTEIN"/>
    <property type="match status" value="1"/>
</dbReference>
<sequence length="389" mass="44404">MAATNQKVSNHVPDDIVFSIFSKLPLKSVNRFTCLGKSWSTLFENPYFINMFYKNIVSKHHSLYDEACLLLNYFDSTVNQWKLYLLFGERYENKLQIKLPHPFDGNRGYYQTVSILSSGINGTLCICDNNRGLTNALWNPATGEVKIIPQNKARLSYGLETHFNIHGFGYDHVRDDYKVLQYVVYIGDDCYSVAPPGPYWEIYSLQSNRWKKLYVDMRQRYLTSEGSMVYLNGVCHWWGNTYLMGIPSETFVVSFNLANEVPVTTLFPFDLHALKRFDRHLTMLNGFVAMIVTYEKTSPSFHISISVLGEPGVNESWIKLFDVGPMSGIDHPIGTGKKGDIFLRKDDGELACLDLTTGVMENIGAKAAEFRSQIVLYKKNIIPIRGIKN</sequence>
<dbReference type="KEGG" id="mtr:11424740"/>
<proteinExistence type="predicted"/>
<dbReference type="Pfam" id="PF07734">
    <property type="entry name" value="FBA_1"/>
    <property type="match status" value="1"/>
</dbReference>
<evidence type="ECO:0000313" key="3">
    <source>
        <dbReference type="EnsemblPlants" id="AES66350"/>
    </source>
</evidence>
<protein>
    <submittedName>
        <fullName evidence="2">F-box protein interaction domain protein</fullName>
    </submittedName>
</protein>
<dbReference type="EMBL" id="CM001218">
    <property type="protein sequence ID" value="AES66350.1"/>
    <property type="molecule type" value="Genomic_DNA"/>
</dbReference>
<organism evidence="2 4">
    <name type="scientific">Medicago truncatula</name>
    <name type="common">Barrel medic</name>
    <name type="synonym">Medicago tribuloides</name>
    <dbReference type="NCBI Taxonomy" id="3880"/>
    <lineage>
        <taxon>Eukaryota</taxon>
        <taxon>Viridiplantae</taxon>
        <taxon>Streptophyta</taxon>
        <taxon>Embryophyta</taxon>
        <taxon>Tracheophyta</taxon>
        <taxon>Spermatophyta</taxon>
        <taxon>Magnoliopsida</taxon>
        <taxon>eudicotyledons</taxon>
        <taxon>Gunneridae</taxon>
        <taxon>Pentapetalae</taxon>
        <taxon>rosids</taxon>
        <taxon>fabids</taxon>
        <taxon>Fabales</taxon>
        <taxon>Fabaceae</taxon>
        <taxon>Papilionoideae</taxon>
        <taxon>50 kb inversion clade</taxon>
        <taxon>NPAAA clade</taxon>
        <taxon>Hologalegina</taxon>
        <taxon>IRL clade</taxon>
        <taxon>Trifolieae</taxon>
        <taxon>Medicago</taxon>
    </lineage>
</organism>
<dbReference type="InterPro" id="IPR017451">
    <property type="entry name" value="F-box-assoc_interact_dom"/>
</dbReference>
<gene>
    <name evidence="3" type="primary">11424740</name>
    <name evidence="2" type="ordered locus">MTR_2g066200</name>
</gene>
<dbReference type="AlphaFoldDB" id="G7IT93"/>
<dbReference type="InterPro" id="IPR050796">
    <property type="entry name" value="SCF_F-box_component"/>
</dbReference>
<reference evidence="3" key="3">
    <citation type="submission" date="2015-04" db="UniProtKB">
        <authorList>
            <consortium name="EnsemblPlants"/>
        </authorList>
    </citation>
    <scope>IDENTIFICATION</scope>
    <source>
        <strain evidence="3">cv. Jemalong A17</strain>
    </source>
</reference>
<dbReference type="HOGENOM" id="CLU_027176_5_0_1"/>
<evidence type="ECO:0000313" key="2">
    <source>
        <dbReference type="EMBL" id="AES66350.1"/>
    </source>
</evidence>
<dbReference type="PaxDb" id="3880-AES66350"/>
<accession>G7IT93</accession>
<keyword evidence="4" id="KW-1185">Reference proteome</keyword>
<reference evidence="2 4" key="2">
    <citation type="journal article" date="2014" name="BMC Genomics">
        <title>An improved genome release (version Mt4.0) for the model legume Medicago truncatula.</title>
        <authorList>
            <person name="Tang H."/>
            <person name="Krishnakumar V."/>
            <person name="Bidwell S."/>
            <person name="Rosen B."/>
            <person name="Chan A."/>
            <person name="Zhou S."/>
            <person name="Gentzbittel L."/>
            <person name="Childs K.L."/>
            <person name="Yandell M."/>
            <person name="Gundlach H."/>
            <person name="Mayer K.F."/>
            <person name="Schwartz D.C."/>
            <person name="Town C.D."/>
        </authorList>
    </citation>
    <scope>GENOME REANNOTATION</scope>
    <source>
        <strain evidence="3 4">cv. Jemalong A17</strain>
    </source>
</reference>
<dbReference type="EnsemblPlants" id="AES66350">
    <property type="protein sequence ID" value="AES66350"/>
    <property type="gene ID" value="MTR_2g066200"/>
</dbReference>
<dbReference type="Proteomes" id="UP000002051">
    <property type="component" value="Chromosome 2"/>
</dbReference>
<dbReference type="PANTHER" id="PTHR31672:SF13">
    <property type="entry name" value="F-BOX PROTEIN CPR30-LIKE"/>
    <property type="match status" value="1"/>
</dbReference>
<name>G7IT93_MEDTR</name>
<dbReference type="SUPFAM" id="SSF81383">
    <property type="entry name" value="F-box domain"/>
    <property type="match status" value="1"/>
</dbReference>
<dbReference type="InterPro" id="IPR036047">
    <property type="entry name" value="F-box-like_dom_sf"/>
</dbReference>
<dbReference type="STRING" id="3880.G7IT93"/>
<evidence type="ECO:0000259" key="1">
    <source>
        <dbReference type="Pfam" id="PF07734"/>
    </source>
</evidence>
<feature type="domain" description="F-box associated beta-propeller type 1" evidence="1">
    <location>
        <begin position="122"/>
        <end position="350"/>
    </location>
</feature>
<evidence type="ECO:0000313" key="4">
    <source>
        <dbReference type="Proteomes" id="UP000002051"/>
    </source>
</evidence>
<dbReference type="OrthoDB" id="1417615at2759"/>
<reference evidence="2 4" key="1">
    <citation type="journal article" date="2011" name="Nature">
        <title>The Medicago genome provides insight into the evolution of rhizobial symbioses.</title>
        <authorList>
            <person name="Young N.D."/>
            <person name="Debelle F."/>
            <person name="Oldroyd G.E."/>
            <person name="Geurts R."/>
            <person name="Cannon S.B."/>
            <person name="Udvardi M.K."/>
            <person name="Benedito V.A."/>
            <person name="Mayer K.F."/>
            <person name="Gouzy J."/>
            <person name="Schoof H."/>
            <person name="Van de Peer Y."/>
            <person name="Proost S."/>
            <person name="Cook D.R."/>
            <person name="Meyers B.C."/>
            <person name="Spannagl M."/>
            <person name="Cheung F."/>
            <person name="De Mita S."/>
            <person name="Krishnakumar V."/>
            <person name="Gundlach H."/>
            <person name="Zhou S."/>
            <person name="Mudge J."/>
            <person name="Bharti A.K."/>
            <person name="Murray J.D."/>
            <person name="Naoumkina M.A."/>
            <person name="Rosen B."/>
            <person name="Silverstein K.A."/>
            <person name="Tang H."/>
            <person name="Rombauts S."/>
            <person name="Zhao P.X."/>
            <person name="Zhou P."/>
            <person name="Barbe V."/>
            <person name="Bardou P."/>
            <person name="Bechner M."/>
            <person name="Bellec A."/>
            <person name="Berger A."/>
            <person name="Berges H."/>
            <person name="Bidwell S."/>
            <person name="Bisseling T."/>
            <person name="Choisne N."/>
            <person name="Couloux A."/>
            <person name="Denny R."/>
            <person name="Deshpande S."/>
            <person name="Dai X."/>
            <person name="Doyle J.J."/>
            <person name="Dudez A.M."/>
            <person name="Farmer A.D."/>
            <person name="Fouteau S."/>
            <person name="Franken C."/>
            <person name="Gibelin C."/>
            <person name="Gish J."/>
            <person name="Goldstein S."/>
            <person name="Gonzalez A.J."/>
            <person name="Green P.J."/>
            <person name="Hallab A."/>
            <person name="Hartog M."/>
            <person name="Hua A."/>
            <person name="Humphray S.J."/>
            <person name="Jeong D.H."/>
            <person name="Jing Y."/>
            <person name="Jocker A."/>
            <person name="Kenton S.M."/>
            <person name="Kim D.J."/>
            <person name="Klee K."/>
            <person name="Lai H."/>
            <person name="Lang C."/>
            <person name="Lin S."/>
            <person name="Macmil S.L."/>
            <person name="Magdelenat G."/>
            <person name="Matthews L."/>
            <person name="McCorrison J."/>
            <person name="Monaghan E.L."/>
            <person name="Mun J.H."/>
            <person name="Najar F.Z."/>
            <person name="Nicholson C."/>
            <person name="Noirot C."/>
            <person name="O'Bleness M."/>
            <person name="Paule C.R."/>
            <person name="Poulain J."/>
            <person name="Prion F."/>
            <person name="Qin B."/>
            <person name="Qu C."/>
            <person name="Retzel E.F."/>
            <person name="Riddle C."/>
            <person name="Sallet E."/>
            <person name="Samain S."/>
            <person name="Samson N."/>
            <person name="Sanders I."/>
            <person name="Saurat O."/>
            <person name="Scarpelli C."/>
            <person name="Schiex T."/>
            <person name="Segurens B."/>
            <person name="Severin A.J."/>
            <person name="Sherrier D.J."/>
            <person name="Shi R."/>
            <person name="Sims S."/>
            <person name="Singer S.R."/>
            <person name="Sinharoy S."/>
            <person name="Sterck L."/>
            <person name="Viollet A."/>
            <person name="Wang B.B."/>
            <person name="Wang K."/>
            <person name="Wang M."/>
            <person name="Wang X."/>
            <person name="Warfsmann J."/>
            <person name="Weissenbach J."/>
            <person name="White D.D."/>
            <person name="White J.D."/>
            <person name="Wiley G.B."/>
            <person name="Wincker P."/>
            <person name="Xing Y."/>
            <person name="Yang L."/>
            <person name="Yao Z."/>
            <person name="Ying F."/>
            <person name="Zhai J."/>
            <person name="Zhou L."/>
            <person name="Zuber A."/>
            <person name="Denarie J."/>
            <person name="Dixon R.A."/>
            <person name="May G.D."/>
            <person name="Schwartz D.C."/>
            <person name="Rogers J."/>
            <person name="Quetier F."/>
            <person name="Town C.D."/>
            <person name="Roe B.A."/>
        </authorList>
    </citation>
    <scope>NUCLEOTIDE SEQUENCE [LARGE SCALE GENOMIC DNA]</scope>
    <source>
        <strain evidence="2">A17</strain>
        <strain evidence="3 4">cv. Jemalong A17</strain>
    </source>
</reference>
<dbReference type="NCBIfam" id="TIGR01640">
    <property type="entry name" value="F_box_assoc_1"/>
    <property type="match status" value="1"/>
</dbReference>
<dbReference type="InterPro" id="IPR006527">
    <property type="entry name" value="F-box-assoc_dom_typ1"/>
</dbReference>